<protein>
    <submittedName>
        <fullName evidence="1">Uncharacterized protein</fullName>
    </submittedName>
</protein>
<organism evidence="1 2">
    <name type="scientific">Quercus rubra</name>
    <name type="common">Northern red oak</name>
    <name type="synonym">Quercus borealis</name>
    <dbReference type="NCBI Taxonomy" id="3512"/>
    <lineage>
        <taxon>Eukaryota</taxon>
        <taxon>Viridiplantae</taxon>
        <taxon>Streptophyta</taxon>
        <taxon>Embryophyta</taxon>
        <taxon>Tracheophyta</taxon>
        <taxon>Spermatophyta</taxon>
        <taxon>Magnoliopsida</taxon>
        <taxon>eudicotyledons</taxon>
        <taxon>Gunneridae</taxon>
        <taxon>Pentapetalae</taxon>
        <taxon>rosids</taxon>
        <taxon>fabids</taxon>
        <taxon>Fagales</taxon>
        <taxon>Fagaceae</taxon>
        <taxon>Quercus</taxon>
    </lineage>
</organism>
<dbReference type="PANTHER" id="PTHR33240:SF15">
    <property type="entry name" value="GAG-PRO-LIKE PROTEIN"/>
    <property type="match status" value="1"/>
</dbReference>
<keyword evidence="2" id="KW-1185">Reference proteome</keyword>
<dbReference type="Gene3D" id="2.40.70.10">
    <property type="entry name" value="Acid Proteases"/>
    <property type="match status" value="1"/>
</dbReference>
<accession>A0AAN7G3E4</accession>
<dbReference type="EMBL" id="JAXUIC010000002">
    <property type="protein sequence ID" value="KAK4601891.1"/>
    <property type="molecule type" value="Genomic_DNA"/>
</dbReference>
<sequence>MVDQGSEANVMYLDLFRGLRLKKEDLSRYDTPLVGFDGHVVIPEGQISLLVNMEGKEVTVAFIVIASFSPYTAILGRPWIHAIGVIPSTLHMKIKFLTKQGIVVVRGSQQVAKQCLEATVDWKHKQAKQKDTTEEATL</sequence>
<dbReference type="Proteomes" id="UP001324115">
    <property type="component" value="Unassembled WGS sequence"/>
</dbReference>
<comment type="caution">
    <text evidence="1">The sequence shown here is derived from an EMBL/GenBank/DDBJ whole genome shotgun (WGS) entry which is preliminary data.</text>
</comment>
<gene>
    <name evidence="1" type="ORF">RGQ29_011125</name>
</gene>
<dbReference type="AlphaFoldDB" id="A0AAN7G3E4"/>
<evidence type="ECO:0000313" key="2">
    <source>
        <dbReference type="Proteomes" id="UP001324115"/>
    </source>
</evidence>
<reference evidence="1 2" key="1">
    <citation type="journal article" date="2023" name="G3 (Bethesda)">
        <title>A haplotype-resolved chromosome-scale genome for Quercus rubra L. provides insights into the genetics of adaptive traits for red oak species.</title>
        <authorList>
            <person name="Kapoor B."/>
            <person name="Jenkins J."/>
            <person name="Schmutz J."/>
            <person name="Zhebentyayeva T."/>
            <person name="Kuelheim C."/>
            <person name="Coggeshall M."/>
            <person name="Heim C."/>
            <person name="Lasky J.R."/>
            <person name="Leites L."/>
            <person name="Islam-Faridi N."/>
            <person name="Romero-Severson J."/>
            <person name="DeLeo V.L."/>
            <person name="Lucas S.M."/>
            <person name="Lazic D."/>
            <person name="Gailing O."/>
            <person name="Carlson J."/>
            <person name="Staton M."/>
        </authorList>
    </citation>
    <scope>NUCLEOTIDE SEQUENCE [LARGE SCALE GENOMIC DNA]</scope>
    <source>
        <strain evidence="1">Pseudo-F2</strain>
    </source>
</reference>
<dbReference type="InterPro" id="IPR021109">
    <property type="entry name" value="Peptidase_aspartic_dom_sf"/>
</dbReference>
<dbReference type="CDD" id="cd00303">
    <property type="entry name" value="retropepsin_like"/>
    <property type="match status" value="1"/>
</dbReference>
<evidence type="ECO:0000313" key="1">
    <source>
        <dbReference type="EMBL" id="KAK4601891.1"/>
    </source>
</evidence>
<dbReference type="PANTHER" id="PTHR33240">
    <property type="entry name" value="OS08G0508500 PROTEIN"/>
    <property type="match status" value="1"/>
</dbReference>
<name>A0AAN7G3E4_QUERU</name>
<proteinExistence type="predicted"/>